<feature type="region of interest" description="Disordered" evidence="1">
    <location>
        <begin position="1"/>
        <end position="21"/>
    </location>
</feature>
<evidence type="ECO:0000256" key="1">
    <source>
        <dbReference type="SAM" id="MobiDB-lite"/>
    </source>
</evidence>
<feature type="non-terminal residue" evidence="2">
    <location>
        <position position="1"/>
    </location>
</feature>
<dbReference type="Proteomes" id="UP000574390">
    <property type="component" value="Unassembled WGS sequence"/>
</dbReference>
<reference evidence="2 3" key="1">
    <citation type="submission" date="2020-04" db="EMBL/GenBank/DDBJ databases">
        <title>Perkinsus olseni comparative genomics.</title>
        <authorList>
            <person name="Bogema D.R."/>
        </authorList>
    </citation>
    <scope>NUCLEOTIDE SEQUENCE [LARGE SCALE GENOMIC DNA]</scope>
    <source>
        <strain evidence="2">ATCC PRA-205</strain>
    </source>
</reference>
<proteinExistence type="predicted"/>
<dbReference type="AlphaFoldDB" id="A0A7J6QFL0"/>
<gene>
    <name evidence="2" type="ORF">FOZ62_028921</name>
</gene>
<evidence type="ECO:0000313" key="2">
    <source>
        <dbReference type="EMBL" id="KAF4706390.1"/>
    </source>
</evidence>
<name>A0A7J6QFL0_PEROL</name>
<organism evidence="2 3">
    <name type="scientific">Perkinsus olseni</name>
    <name type="common">Perkinsus atlanticus</name>
    <dbReference type="NCBI Taxonomy" id="32597"/>
    <lineage>
        <taxon>Eukaryota</taxon>
        <taxon>Sar</taxon>
        <taxon>Alveolata</taxon>
        <taxon>Perkinsozoa</taxon>
        <taxon>Perkinsea</taxon>
        <taxon>Perkinsida</taxon>
        <taxon>Perkinsidae</taxon>
        <taxon>Perkinsus</taxon>
    </lineage>
</organism>
<dbReference type="EMBL" id="JABANM010030361">
    <property type="protein sequence ID" value="KAF4706390.1"/>
    <property type="molecule type" value="Genomic_DNA"/>
</dbReference>
<evidence type="ECO:0000313" key="3">
    <source>
        <dbReference type="Proteomes" id="UP000574390"/>
    </source>
</evidence>
<accession>A0A7J6QFL0</accession>
<sequence length="142" mass="15151">DSVTSIAGFDPQRPVSKEVSAAMPKKPEDFTVADVRDAFPLTVLGIAVAVCKNLFLAPHMGVTAAVLEEQIRAAIRSEYGKSKREYESAAAAKLALKLFGSFDALPPFPQEYATQSPALLQAFLDMGEVGTGRASPDGMYLT</sequence>
<comment type="caution">
    <text evidence="2">The sequence shown here is derived from an EMBL/GenBank/DDBJ whole genome shotgun (WGS) entry which is preliminary data.</text>
</comment>
<protein>
    <submittedName>
        <fullName evidence="2">Uncharacterized protein</fullName>
    </submittedName>
</protein>